<reference evidence="3" key="1">
    <citation type="submission" date="2025-08" db="UniProtKB">
        <authorList>
            <consortium name="RefSeq"/>
        </authorList>
    </citation>
    <scope>IDENTIFICATION</scope>
    <source>
        <strain evidence="3">Aabys</strain>
        <tissue evidence="3">Whole body</tissue>
    </source>
</reference>
<dbReference type="RefSeq" id="XP_058983280.1">
    <property type="nucleotide sequence ID" value="XM_059127297.1"/>
</dbReference>
<dbReference type="InterPro" id="IPR039635">
    <property type="entry name" value="ERMARD"/>
</dbReference>
<dbReference type="Proteomes" id="UP001652621">
    <property type="component" value="Unplaced"/>
</dbReference>
<organism evidence="2 3">
    <name type="scientific">Musca domestica</name>
    <name type="common">House fly</name>
    <dbReference type="NCBI Taxonomy" id="7370"/>
    <lineage>
        <taxon>Eukaryota</taxon>
        <taxon>Metazoa</taxon>
        <taxon>Ecdysozoa</taxon>
        <taxon>Arthropoda</taxon>
        <taxon>Hexapoda</taxon>
        <taxon>Insecta</taxon>
        <taxon>Pterygota</taxon>
        <taxon>Neoptera</taxon>
        <taxon>Endopterygota</taxon>
        <taxon>Diptera</taxon>
        <taxon>Brachycera</taxon>
        <taxon>Muscomorpha</taxon>
        <taxon>Muscoidea</taxon>
        <taxon>Muscidae</taxon>
        <taxon>Musca</taxon>
    </lineage>
</organism>
<dbReference type="GeneID" id="105261725"/>
<sequence length="596" mass="70000">MFPSVNKSLLTANILHFYKDVSCEEDLEDVGKYFEGNGAFNITEIVRRTFPEHETPEAVLKAMDAFKYEDYKRRYTAISSIFKNTPKMYQQLQPYAEMNWIGTNSSILTKLISESKGLKKSKTVENILILTSLMENALANIYFTETNGKFPPHLLRDLISTPEIRKVLGAEMVILLKLLMGSPNSINIRNVVWHGFPKPHEIPDYYETVLFTTICTLGFKFEEIKYVIKERPLVKDFLQPLQHIDDKFKSKIVDIKTHEENMKNIHNEFAKDYIEFWTTICKYYQEGRYINMIILILPQIELLLRLHYGQVNNVDINAKLDEYYITMDTIFEAEIVNSNRILDFDLYPQFEGTFHLMYDIFFSPNGCRLRDKVSHGEVDYLALNNSELASITLHIFLNLLEPLDFNSLFNNESKLHLNSVNKYLLKEVHGKMTSGDNFQVILNLPTRKVLIFQRPNKESELMLLMKVILDNIGCTLDNYQEAIEIRTAQLAQRELHSKRRKTLEKMQMSLPQIYSTLAVMFKSLINLFNLLQSNHQLVFKEADIFDKTLRYLKHSRTVSENMVKYSHYESNEWIKALDLCRKFQEFYNKWFMFSTS</sequence>
<protein>
    <submittedName>
        <fullName evidence="3">Uncharacterized protein LOC105261725</fullName>
    </submittedName>
</protein>
<evidence type="ECO:0000313" key="2">
    <source>
        <dbReference type="Proteomes" id="UP001652621"/>
    </source>
</evidence>
<proteinExistence type="predicted"/>
<dbReference type="PANTHER" id="PTHR31701:SF2">
    <property type="entry name" value="ENDOPLASMIC RETICULUM MEMBRANE-ASSOCIATED RNA DEGRADATION PROTEIN"/>
    <property type="match status" value="1"/>
</dbReference>
<name>A0ABM3VBW4_MUSDO</name>
<dbReference type="InterPro" id="IPR025209">
    <property type="entry name" value="DUF4209"/>
</dbReference>
<accession>A0ABM3VBW4</accession>
<gene>
    <name evidence="3" type="primary">LOC105261725</name>
</gene>
<dbReference type="PANTHER" id="PTHR31701">
    <property type="entry name" value="ENDOPLASMIC RETICULUM MEMBRANE-ASSOCIATED RNA DEGRADATION PROTEIN"/>
    <property type="match status" value="1"/>
</dbReference>
<keyword evidence="2" id="KW-1185">Reference proteome</keyword>
<feature type="domain" description="DUF4209" evidence="1">
    <location>
        <begin position="137"/>
        <end position="212"/>
    </location>
</feature>
<evidence type="ECO:0000313" key="3">
    <source>
        <dbReference type="RefSeq" id="XP_058983280.1"/>
    </source>
</evidence>
<dbReference type="Pfam" id="PF13910">
    <property type="entry name" value="DUF4209"/>
    <property type="match status" value="1"/>
</dbReference>
<evidence type="ECO:0000259" key="1">
    <source>
        <dbReference type="Pfam" id="PF13910"/>
    </source>
</evidence>